<evidence type="ECO:0000259" key="3">
    <source>
        <dbReference type="Pfam" id="PF13192"/>
    </source>
</evidence>
<dbReference type="InterPro" id="IPR005243">
    <property type="entry name" value="THIRX-like_proc"/>
</dbReference>
<sequence length="80" mass="8172">MKLIQVFGMGCARCREAENNVREAAARLGIDAPVEFVGDLKVMAAMGIIGTPAIAVDGKVVLAGSVPSAAQAAALLEKFA</sequence>
<keyword evidence="2" id="KW-0676">Redox-active center</keyword>
<dbReference type="PANTHER" id="PTHR36450:SF1">
    <property type="entry name" value="THIOREDOXIN"/>
    <property type="match status" value="1"/>
</dbReference>
<keyword evidence="5" id="KW-1185">Reference proteome</keyword>
<dbReference type="NCBIfam" id="TIGR00412">
    <property type="entry name" value="redox_disulf_2"/>
    <property type="match status" value="1"/>
</dbReference>
<dbReference type="InterPro" id="IPR012336">
    <property type="entry name" value="Thioredoxin-like_fold"/>
</dbReference>
<evidence type="ECO:0000256" key="2">
    <source>
        <dbReference type="PIRSR" id="PIRSR037031-51"/>
    </source>
</evidence>
<dbReference type="AlphaFoldDB" id="A0A6L5YCX2"/>
<feature type="active site" description="Nucleophile" evidence="1">
    <location>
        <position position="14"/>
    </location>
</feature>
<feature type="domain" description="Thioredoxin-like fold" evidence="3">
    <location>
        <begin position="4"/>
        <end position="76"/>
    </location>
</feature>
<dbReference type="PANTHER" id="PTHR36450">
    <property type="entry name" value="THIOREDOXIN"/>
    <property type="match status" value="1"/>
</dbReference>
<accession>A0A6L5YCX2</accession>
<dbReference type="PIRSF" id="PIRSF037031">
    <property type="entry name" value="Redox_disulphide_2"/>
    <property type="match status" value="1"/>
</dbReference>
<feature type="disulfide bond" description="Redox-active" evidence="2">
    <location>
        <begin position="11"/>
        <end position="14"/>
    </location>
</feature>
<evidence type="ECO:0000256" key="1">
    <source>
        <dbReference type="PIRSR" id="PIRSR037031-50"/>
    </source>
</evidence>
<protein>
    <submittedName>
        <fullName evidence="4">Thioredoxin family protein</fullName>
    </submittedName>
</protein>
<dbReference type="SUPFAM" id="SSF52833">
    <property type="entry name" value="Thioredoxin-like"/>
    <property type="match status" value="1"/>
</dbReference>
<keyword evidence="2" id="KW-1015">Disulfide bond</keyword>
<dbReference type="RefSeq" id="WP_154529125.1">
    <property type="nucleotide sequence ID" value="NZ_JAXDZJ010000015.1"/>
</dbReference>
<reference evidence="4 5" key="1">
    <citation type="submission" date="2019-08" db="EMBL/GenBank/DDBJ databases">
        <title>In-depth cultivation of the pig gut microbiome towards novel bacterial diversity and tailored functional studies.</title>
        <authorList>
            <person name="Wylensek D."/>
            <person name="Hitch T.C.A."/>
            <person name="Clavel T."/>
        </authorList>
    </citation>
    <scope>NUCLEOTIDE SEQUENCE [LARGE SCALE GENOMIC DNA]</scope>
    <source>
        <strain evidence="4 5">SM-530-WT-4B</strain>
    </source>
</reference>
<evidence type="ECO:0000313" key="4">
    <source>
        <dbReference type="EMBL" id="MST56040.1"/>
    </source>
</evidence>
<feature type="active site" description="Nucleophile" evidence="1">
    <location>
        <position position="11"/>
    </location>
</feature>
<dbReference type="Gene3D" id="3.40.30.10">
    <property type="entry name" value="Glutaredoxin"/>
    <property type="match status" value="1"/>
</dbReference>
<comment type="caution">
    <text evidence="4">The sequence shown here is derived from an EMBL/GenBank/DDBJ whole genome shotgun (WGS) entry which is preliminary data.</text>
</comment>
<evidence type="ECO:0000313" key="5">
    <source>
        <dbReference type="Proteomes" id="UP000473699"/>
    </source>
</evidence>
<dbReference type="Proteomes" id="UP000473699">
    <property type="component" value="Unassembled WGS sequence"/>
</dbReference>
<dbReference type="EMBL" id="VUNH01000008">
    <property type="protein sequence ID" value="MST56040.1"/>
    <property type="molecule type" value="Genomic_DNA"/>
</dbReference>
<name>A0A6L5YCX2_9BACT</name>
<dbReference type="InterPro" id="IPR036249">
    <property type="entry name" value="Thioredoxin-like_sf"/>
</dbReference>
<gene>
    <name evidence="4" type="ORF">FYJ74_08355</name>
</gene>
<organism evidence="4 5">
    <name type="scientific">Pyramidobacter porci</name>
    <dbReference type="NCBI Taxonomy" id="2605789"/>
    <lineage>
        <taxon>Bacteria</taxon>
        <taxon>Thermotogati</taxon>
        <taxon>Synergistota</taxon>
        <taxon>Synergistia</taxon>
        <taxon>Synergistales</taxon>
        <taxon>Dethiosulfovibrionaceae</taxon>
        <taxon>Pyramidobacter</taxon>
    </lineage>
</organism>
<dbReference type="Pfam" id="PF13192">
    <property type="entry name" value="Thioredoxin_3"/>
    <property type="match status" value="1"/>
</dbReference>
<proteinExistence type="predicted"/>